<keyword evidence="7" id="KW-0653">Protein transport</keyword>
<evidence type="ECO:0000259" key="11">
    <source>
        <dbReference type="PROSITE" id="PS52015"/>
    </source>
</evidence>
<dbReference type="GO" id="GO:0015031">
    <property type="term" value="P:protein transport"/>
    <property type="evidence" value="ECO:0007669"/>
    <property type="project" value="UniProtKB-KW"/>
</dbReference>
<evidence type="ECO:0000256" key="7">
    <source>
        <dbReference type="ARBA" id="ARBA00022927"/>
    </source>
</evidence>
<dbReference type="Proteomes" id="UP000286038">
    <property type="component" value="Unassembled WGS sequence"/>
</dbReference>
<dbReference type="EMBL" id="QRPV01000032">
    <property type="protein sequence ID" value="RHM40149.1"/>
    <property type="molecule type" value="Genomic_DNA"/>
</dbReference>
<protein>
    <submittedName>
        <fullName evidence="12">Energy transducer TonB</fullName>
    </submittedName>
</protein>
<accession>A0A415QDM5</accession>
<evidence type="ECO:0000313" key="12">
    <source>
        <dbReference type="EMBL" id="RHM40149.1"/>
    </source>
</evidence>
<dbReference type="GO" id="GO:0098797">
    <property type="term" value="C:plasma membrane protein complex"/>
    <property type="evidence" value="ECO:0007669"/>
    <property type="project" value="TreeGrafter"/>
</dbReference>
<evidence type="ECO:0000256" key="3">
    <source>
        <dbReference type="ARBA" id="ARBA00022448"/>
    </source>
</evidence>
<dbReference type="RefSeq" id="WP_118450972.1">
    <property type="nucleotide sequence ID" value="NZ_CABJDM010000032.1"/>
</dbReference>
<dbReference type="GO" id="GO:0055085">
    <property type="term" value="P:transmembrane transport"/>
    <property type="evidence" value="ECO:0007669"/>
    <property type="project" value="InterPro"/>
</dbReference>
<keyword evidence="6" id="KW-0812">Transmembrane</keyword>
<feature type="signal peptide" evidence="10">
    <location>
        <begin position="1"/>
        <end position="30"/>
    </location>
</feature>
<evidence type="ECO:0000256" key="5">
    <source>
        <dbReference type="ARBA" id="ARBA00022519"/>
    </source>
</evidence>
<name>A0A415QDM5_9BACT</name>
<feature type="chain" id="PRO_5019551687" evidence="10">
    <location>
        <begin position="31"/>
        <end position="408"/>
    </location>
</feature>
<comment type="subcellular location">
    <subcellularLocation>
        <location evidence="1">Cell inner membrane</location>
        <topology evidence="1">Single-pass membrane protein</topology>
        <orientation evidence="1">Periplasmic side</orientation>
    </subcellularLocation>
</comment>
<dbReference type="PROSITE" id="PS52015">
    <property type="entry name" value="TONB_CTD"/>
    <property type="match status" value="2"/>
</dbReference>
<dbReference type="GO" id="GO:0031992">
    <property type="term" value="F:energy transducer activity"/>
    <property type="evidence" value="ECO:0007669"/>
    <property type="project" value="TreeGrafter"/>
</dbReference>
<dbReference type="SUPFAM" id="SSF74653">
    <property type="entry name" value="TolA/TonB C-terminal domain"/>
    <property type="match status" value="2"/>
</dbReference>
<evidence type="ECO:0000256" key="10">
    <source>
        <dbReference type="SAM" id="SignalP"/>
    </source>
</evidence>
<dbReference type="NCBIfam" id="TIGR01352">
    <property type="entry name" value="tonB_Cterm"/>
    <property type="match status" value="2"/>
</dbReference>
<sequence length="408" mass="47119">MKMIKLISKTCYKLYVVLFCCILNTGVLNASNRLDVDTTVYVVADEGPKFKGDMTQWIGENVQYPQVAWDNGIMGKVIVAFIVEKDGKVSNVQVVRGVHESLDAEALRVFNKMPAWKPAKINGENVRYRFTCPLMFNIERAVAEPYLYDEFIAMLEREGKIPLENIQEETDPVIIQMYVAQKQQFLKGGESAFKLVLDRMSPSYNVRVPASFIREYKLDKEQQKKLEVVYKWKRLEQEKLIKRMGKKDLIKRFAELSPLFAHLNILEEVKIRECMNPEQHLLYFNDLMKEKMIAHEPDGNEPCSCKCFYHLNVSLHGIGGIQNRIMREVKYPMIAQEHNIQGKVVVGFLINTDGRVYDVHVVQSVDPSLDAESVRVIRQLPPFIPVICPIHKRKVAVYYTAPINFKLQ</sequence>
<dbReference type="AlphaFoldDB" id="A0A415QDM5"/>
<keyword evidence="3" id="KW-0813">Transport</keyword>
<keyword evidence="5" id="KW-0997">Cell inner membrane</keyword>
<evidence type="ECO:0000256" key="4">
    <source>
        <dbReference type="ARBA" id="ARBA00022475"/>
    </source>
</evidence>
<proteinExistence type="inferred from homology"/>
<dbReference type="PANTHER" id="PTHR33446:SF2">
    <property type="entry name" value="PROTEIN TONB"/>
    <property type="match status" value="1"/>
</dbReference>
<keyword evidence="8" id="KW-1133">Transmembrane helix</keyword>
<evidence type="ECO:0000256" key="8">
    <source>
        <dbReference type="ARBA" id="ARBA00022989"/>
    </source>
</evidence>
<evidence type="ECO:0000256" key="2">
    <source>
        <dbReference type="ARBA" id="ARBA00006555"/>
    </source>
</evidence>
<dbReference type="InterPro" id="IPR051045">
    <property type="entry name" value="TonB-dependent_transducer"/>
</dbReference>
<gene>
    <name evidence="12" type="ORF">DWZ68_16360</name>
</gene>
<comment type="similarity">
    <text evidence="2">Belongs to the TonB family.</text>
</comment>
<reference evidence="12 13" key="1">
    <citation type="submission" date="2018-08" db="EMBL/GenBank/DDBJ databases">
        <title>A genome reference for cultivated species of the human gut microbiota.</title>
        <authorList>
            <person name="Zou Y."/>
            <person name="Xue W."/>
            <person name="Luo G."/>
        </authorList>
    </citation>
    <scope>NUCLEOTIDE SEQUENCE [LARGE SCALE GENOMIC DNA]</scope>
    <source>
        <strain evidence="12 13">AF34-33</strain>
    </source>
</reference>
<comment type="caution">
    <text evidence="12">The sequence shown here is derived from an EMBL/GenBank/DDBJ whole genome shotgun (WGS) entry which is preliminary data.</text>
</comment>
<evidence type="ECO:0000256" key="1">
    <source>
        <dbReference type="ARBA" id="ARBA00004383"/>
    </source>
</evidence>
<evidence type="ECO:0000313" key="13">
    <source>
        <dbReference type="Proteomes" id="UP000286038"/>
    </source>
</evidence>
<keyword evidence="10" id="KW-0732">Signal</keyword>
<dbReference type="Gene3D" id="3.30.1150.10">
    <property type="match status" value="2"/>
</dbReference>
<keyword evidence="4" id="KW-1003">Cell membrane</keyword>
<dbReference type="PANTHER" id="PTHR33446">
    <property type="entry name" value="PROTEIN TONB-RELATED"/>
    <property type="match status" value="1"/>
</dbReference>
<evidence type="ECO:0000256" key="6">
    <source>
        <dbReference type="ARBA" id="ARBA00022692"/>
    </source>
</evidence>
<dbReference type="InterPro" id="IPR037682">
    <property type="entry name" value="TonB_C"/>
</dbReference>
<feature type="domain" description="TonB C-terminal" evidence="11">
    <location>
        <begin position="316"/>
        <end position="408"/>
    </location>
</feature>
<dbReference type="Pfam" id="PF03544">
    <property type="entry name" value="TonB_C"/>
    <property type="match status" value="2"/>
</dbReference>
<organism evidence="12 13">
    <name type="scientific">Butyricimonas virosa</name>
    <dbReference type="NCBI Taxonomy" id="544645"/>
    <lineage>
        <taxon>Bacteria</taxon>
        <taxon>Pseudomonadati</taxon>
        <taxon>Bacteroidota</taxon>
        <taxon>Bacteroidia</taxon>
        <taxon>Bacteroidales</taxon>
        <taxon>Odoribacteraceae</taxon>
        <taxon>Butyricimonas</taxon>
    </lineage>
</organism>
<keyword evidence="9" id="KW-0472">Membrane</keyword>
<evidence type="ECO:0000256" key="9">
    <source>
        <dbReference type="ARBA" id="ARBA00023136"/>
    </source>
</evidence>
<dbReference type="InterPro" id="IPR006260">
    <property type="entry name" value="TonB/TolA_C"/>
</dbReference>
<feature type="domain" description="TonB C-terminal" evidence="11">
    <location>
        <begin position="49"/>
        <end position="145"/>
    </location>
</feature>